<gene>
    <name evidence="1" type="ORF">POPTR_009G061400</name>
</gene>
<accession>U5G0G5</accession>
<keyword evidence="2" id="KW-1185">Reference proteome</keyword>
<reference evidence="1 2" key="1">
    <citation type="journal article" date="2006" name="Science">
        <title>The genome of black cottonwood, Populus trichocarpa (Torr. &amp; Gray).</title>
        <authorList>
            <person name="Tuskan G.A."/>
            <person name="Difazio S."/>
            <person name="Jansson S."/>
            <person name="Bohlmann J."/>
            <person name="Grigoriev I."/>
            <person name="Hellsten U."/>
            <person name="Putnam N."/>
            <person name="Ralph S."/>
            <person name="Rombauts S."/>
            <person name="Salamov A."/>
            <person name="Schein J."/>
            <person name="Sterck L."/>
            <person name="Aerts A."/>
            <person name="Bhalerao R.R."/>
            <person name="Bhalerao R.P."/>
            <person name="Blaudez D."/>
            <person name="Boerjan W."/>
            <person name="Brun A."/>
            <person name="Brunner A."/>
            <person name="Busov V."/>
            <person name="Campbell M."/>
            <person name="Carlson J."/>
            <person name="Chalot M."/>
            <person name="Chapman J."/>
            <person name="Chen G.L."/>
            <person name="Cooper D."/>
            <person name="Coutinho P.M."/>
            <person name="Couturier J."/>
            <person name="Covert S."/>
            <person name="Cronk Q."/>
            <person name="Cunningham R."/>
            <person name="Davis J."/>
            <person name="Degroeve S."/>
            <person name="Dejardin A."/>
            <person name="Depamphilis C."/>
            <person name="Detter J."/>
            <person name="Dirks B."/>
            <person name="Dubchak I."/>
            <person name="Duplessis S."/>
            <person name="Ehlting J."/>
            <person name="Ellis B."/>
            <person name="Gendler K."/>
            <person name="Goodstein D."/>
            <person name="Gribskov M."/>
            <person name="Grimwood J."/>
            <person name="Groover A."/>
            <person name="Gunter L."/>
            <person name="Hamberger B."/>
            <person name="Heinze B."/>
            <person name="Helariutta Y."/>
            <person name="Henrissat B."/>
            <person name="Holligan D."/>
            <person name="Holt R."/>
            <person name="Huang W."/>
            <person name="Islam-Faridi N."/>
            <person name="Jones S."/>
            <person name="Jones-Rhoades M."/>
            <person name="Jorgensen R."/>
            <person name="Joshi C."/>
            <person name="Kangasjarvi J."/>
            <person name="Karlsson J."/>
            <person name="Kelleher C."/>
            <person name="Kirkpatrick R."/>
            <person name="Kirst M."/>
            <person name="Kohler A."/>
            <person name="Kalluri U."/>
            <person name="Larimer F."/>
            <person name="Leebens-Mack J."/>
            <person name="Leple J.C."/>
            <person name="Locascio P."/>
            <person name="Lou Y."/>
            <person name="Lucas S."/>
            <person name="Martin F."/>
            <person name="Montanini B."/>
            <person name="Napoli C."/>
            <person name="Nelson D.R."/>
            <person name="Nelson C."/>
            <person name="Nieminen K."/>
            <person name="Nilsson O."/>
            <person name="Pereda V."/>
            <person name="Peter G."/>
            <person name="Philippe R."/>
            <person name="Pilate G."/>
            <person name="Poliakov A."/>
            <person name="Razumovskaya J."/>
            <person name="Richardson P."/>
            <person name="Rinaldi C."/>
            <person name="Ritland K."/>
            <person name="Rouze P."/>
            <person name="Ryaboy D."/>
            <person name="Schmutz J."/>
            <person name="Schrader J."/>
            <person name="Segerman B."/>
            <person name="Shin H."/>
            <person name="Siddiqui A."/>
            <person name="Sterky F."/>
            <person name="Terry A."/>
            <person name="Tsai C.J."/>
            <person name="Uberbacher E."/>
            <person name="Unneberg P."/>
            <person name="Vahala J."/>
            <person name="Wall K."/>
            <person name="Wessler S."/>
            <person name="Yang G."/>
            <person name="Yin T."/>
            <person name="Douglas C."/>
            <person name="Marra M."/>
            <person name="Sandberg G."/>
            <person name="Van de Peer Y."/>
            <person name="Rokhsar D."/>
        </authorList>
    </citation>
    <scope>NUCLEOTIDE SEQUENCE [LARGE SCALE GENOMIC DNA]</scope>
    <source>
        <strain evidence="2">cv. Nisqually</strain>
    </source>
</reference>
<dbReference type="AlphaFoldDB" id="U5G0G5"/>
<sequence length="74" mass="8548">MREHFLIVGKACNKYCKLEIRGGQRFFVCNWIGFFEAFGHFLERVGAIIIVPLKERNVNSSIESRKGNKGMISR</sequence>
<name>U5G0G5_POPTR</name>
<dbReference type="InParanoid" id="U5G0G5"/>
<evidence type="ECO:0000313" key="1">
    <source>
        <dbReference type="EMBL" id="PNT19904.1"/>
    </source>
</evidence>
<dbReference type="Proteomes" id="UP000006729">
    <property type="component" value="Chromosome 9"/>
</dbReference>
<proteinExistence type="predicted"/>
<organism evidence="1 2">
    <name type="scientific">Populus trichocarpa</name>
    <name type="common">Western balsam poplar</name>
    <name type="synonym">Populus balsamifera subsp. trichocarpa</name>
    <dbReference type="NCBI Taxonomy" id="3694"/>
    <lineage>
        <taxon>Eukaryota</taxon>
        <taxon>Viridiplantae</taxon>
        <taxon>Streptophyta</taxon>
        <taxon>Embryophyta</taxon>
        <taxon>Tracheophyta</taxon>
        <taxon>Spermatophyta</taxon>
        <taxon>Magnoliopsida</taxon>
        <taxon>eudicotyledons</taxon>
        <taxon>Gunneridae</taxon>
        <taxon>Pentapetalae</taxon>
        <taxon>rosids</taxon>
        <taxon>fabids</taxon>
        <taxon>Malpighiales</taxon>
        <taxon>Salicaceae</taxon>
        <taxon>Saliceae</taxon>
        <taxon>Populus</taxon>
    </lineage>
</organism>
<protein>
    <submittedName>
        <fullName evidence="1">Uncharacterized protein</fullName>
    </submittedName>
</protein>
<dbReference type="EMBL" id="CM009298">
    <property type="protein sequence ID" value="PNT19904.1"/>
    <property type="molecule type" value="Genomic_DNA"/>
</dbReference>
<evidence type="ECO:0000313" key="2">
    <source>
        <dbReference type="Proteomes" id="UP000006729"/>
    </source>
</evidence>
<dbReference type="HOGENOM" id="CLU_2692411_0_0_1"/>